<dbReference type="PROSITE" id="PS51192">
    <property type="entry name" value="HELICASE_ATP_BIND_1"/>
    <property type="match status" value="1"/>
</dbReference>
<dbReference type="GO" id="GO:0006605">
    <property type="term" value="P:protein targeting"/>
    <property type="evidence" value="ECO:0007669"/>
    <property type="project" value="InterPro"/>
</dbReference>
<dbReference type="InterPro" id="IPR011116">
    <property type="entry name" value="SecA_Wing/Scaffold"/>
</dbReference>
<dbReference type="InterPro" id="IPR036670">
    <property type="entry name" value="SecA_X-link_sf"/>
</dbReference>
<proteinExistence type="inferred from homology"/>
<dbReference type="PANTHER" id="PTHR30612">
    <property type="entry name" value="SECA INNER MEMBRANE COMPONENT OF SEC PROTEIN SECRETION SYSTEM"/>
    <property type="match status" value="1"/>
</dbReference>
<dbReference type="InterPro" id="IPR036266">
    <property type="entry name" value="SecA_Wing/Scaffold_sf"/>
</dbReference>
<dbReference type="EMBL" id="HBGH01013423">
    <property type="protein sequence ID" value="CAD9235456.1"/>
    <property type="molecule type" value="Transcribed_RNA"/>
</dbReference>
<gene>
    <name evidence="13" type="ORF">CCAE0312_LOCUS7547</name>
</gene>
<dbReference type="AlphaFoldDB" id="A0A7S1TFT3"/>
<dbReference type="SUPFAM" id="SSF52540">
    <property type="entry name" value="P-loop containing nucleoside triphosphate hydrolases"/>
    <property type="match status" value="2"/>
</dbReference>
<evidence type="ECO:0000256" key="10">
    <source>
        <dbReference type="RuleBase" id="RU003874"/>
    </source>
</evidence>
<evidence type="ECO:0000313" key="13">
    <source>
        <dbReference type="EMBL" id="CAD9235456.1"/>
    </source>
</evidence>
<dbReference type="InterPro" id="IPR044722">
    <property type="entry name" value="SecA_SF2_C"/>
</dbReference>
<dbReference type="HAMAP" id="MF_01382">
    <property type="entry name" value="SecA"/>
    <property type="match status" value="1"/>
</dbReference>
<dbReference type="PANTHER" id="PTHR30612:SF0">
    <property type="entry name" value="CHLOROPLAST PROTEIN-TRANSPORTING ATPASE"/>
    <property type="match status" value="1"/>
</dbReference>
<dbReference type="Pfam" id="PF21090">
    <property type="entry name" value="P-loop_SecA"/>
    <property type="match status" value="1"/>
</dbReference>
<dbReference type="GO" id="GO:0006886">
    <property type="term" value="P:intracellular protein transport"/>
    <property type="evidence" value="ECO:0007669"/>
    <property type="project" value="InterPro"/>
</dbReference>
<dbReference type="Gene3D" id="3.90.1440.10">
    <property type="entry name" value="SecA, preprotein cross-linking domain"/>
    <property type="match status" value="1"/>
</dbReference>
<dbReference type="GO" id="GO:0017038">
    <property type="term" value="P:protein import"/>
    <property type="evidence" value="ECO:0007669"/>
    <property type="project" value="InterPro"/>
</dbReference>
<dbReference type="FunFam" id="3.90.1440.10:FF:000003">
    <property type="entry name" value="Preprotein translocase SecA subunit"/>
    <property type="match status" value="1"/>
</dbReference>
<feature type="domain" description="SecA family profile" evidence="12">
    <location>
        <begin position="64"/>
        <end position="740"/>
    </location>
</feature>
<dbReference type="PRINTS" id="PR00906">
    <property type="entry name" value="SECA"/>
</dbReference>
<evidence type="ECO:0000256" key="2">
    <source>
        <dbReference type="ARBA" id="ARBA00007650"/>
    </source>
</evidence>
<evidence type="ECO:0000259" key="12">
    <source>
        <dbReference type="PROSITE" id="PS51196"/>
    </source>
</evidence>
<dbReference type="PROSITE" id="PS51196">
    <property type="entry name" value="SECA_MOTOR_DEAD"/>
    <property type="match status" value="1"/>
</dbReference>
<reference evidence="13" key="1">
    <citation type="submission" date="2021-01" db="EMBL/GenBank/DDBJ databases">
        <authorList>
            <person name="Corre E."/>
            <person name="Pelletier E."/>
            <person name="Niang G."/>
            <person name="Scheremetjew M."/>
            <person name="Finn R."/>
            <person name="Kale V."/>
            <person name="Holt S."/>
            <person name="Cochrane G."/>
            <person name="Meng A."/>
            <person name="Brown T."/>
            <person name="Cohen L."/>
        </authorList>
    </citation>
    <scope>NUCLEOTIDE SEQUENCE</scope>
    <source>
        <strain evidence="13">SAG 36.94</strain>
    </source>
</reference>
<dbReference type="Pfam" id="PF07517">
    <property type="entry name" value="SecA_DEAD"/>
    <property type="match status" value="1"/>
</dbReference>
<dbReference type="CDD" id="cd18803">
    <property type="entry name" value="SF2_C_secA"/>
    <property type="match status" value="1"/>
</dbReference>
<evidence type="ECO:0000256" key="9">
    <source>
        <dbReference type="ARBA" id="ARBA00023136"/>
    </source>
</evidence>
<evidence type="ECO:0000256" key="1">
    <source>
        <dbReference type="ARBA" id="ARBA00004170"/>
    </source>
</evidence>
<dbReference type="InterPro" id="IPR027417">
    <property type="entry name" value="P-loop_NTPase"/>
</dbReference>
<evidence type="ECO:0000256" key="4">
    <source>
        <dbReference type="ARBA" id="ARBA00022741"/>
    </source>
</evidence>
<dbReference type="NCBIfam" id="TIGR00963">
    <property type="entry name" value="secA"/>
    <property type="match status" value="1"/>
</dbReference>
<keyword evidence="6 10" id="KW-0653">Protein transport</keyword>
<dbReference type="SUPFAM" id="SSF81886">
    <property type="entry name" value="Helical scaffold and wing domains of SecA"/>
    <property type="match status" value="1"/>
</dbReference>
<comment type="subcellular location">
    <subcellularLocation>
        <location evidence="1">Membrane</location>
        <topology evidence="1">Peripheral membrane protein</topology>
    </subcellularLocation>
</comment>
<dbReference type="SMART" id="SM00957">
    <property type="entry name" value="SecA_DEAD"/>
    <property type="match status" value="1"/>
</dbReference>
<evidence type="ECO:0000256" key="3">
    <source>
        <dbReference type="ARBA" id="ARBA00022448"/>
    </source>
</evidence>
<evidence type="ECO:0000259" key="11">
    <source>
        <dbReference type="PROSITE" id="PS51192"/>
    </source>
</evidence>
<name>A0A7S1TFT3_9RHOD</name>
<dbReference type="InterPro" id="IPR011130">
    <property type="entry name" value="SecA_preprotein_X-link_dom"/>
</dbReference>
<accession>A0A7S1TFT3</accession>
<dbReference type="InterPro" id="IPR014001">
    <property type="entry name" value="Helicase_ATP-bd"/>
</dbReference>
<dbReference type="InterPro" id="IPR000185">
    <property type="entry name" value="SecA"/>
</dbReference>
<dbReference type="InterPro" id="IPR014018">
    <property type="entry name" value="SecA_motor_DEAD"/>
</dbReference>
<dbReference type="CDD" id="cd17928">
    <property type="entry name" value="DEXDc_SecA"/>
    <property type="match status" value="1"/>
</dbReference>
<dbReference type="SMART" id="SM00958">
    <property type="entry name" value="SecA_PP_bind"/>
    <property type="match status" value="1"/>
</dbReference>
<dbReference type="Pfam" id="PF01043">
    <property type="entry name" value="SecA_PP_bind"/>
    <property type="match status" value="1"/>
</dbReference>
<dbReference type="GO" id="GO:0005524">
    <property type="term" value="F:ATP binding"/>
    <property type="evidence" value="ECO:0007669"/>
    <property type="project" value="UniProtKB-KW"/>
</dbReference>
<dbReference type="NCBIfam" id="NF009538">
    <property type="entry name" value="PRK12904.1"/>
    <property type="match status" value="1"/>
</dbReference>
<evidence type="ECO:0000256" key="5">
    <source>
        <dbReference type="ARBA" id="ARBA00022840"/>
    </source>
</evidence>
<keyword evidence="7" id="KW-1278">Translocase</keyword>
<keyword evidence="8 10" id="KW-0811">Translocation</keyword>
<dbReference type="GO" id="GO:0016020">
    <property type="term" value="C:membrane"/>
    <property type="evidence" value="ECO:0007669"/>
    <property type="project" value="UniProtKB-SubCell"/>
</dbReference>
<keyword evidence="5 10" id="KW-0067">ATP-binding</keyword>
<dbReference type="PROSITE" id="PS01312">
    <property type="entry name" value="SECA"/>
    <property type="match status" value="1"/>
</dbReference>
<organism evidence="13">
    <name type="scientific">Compsopogon caeruleus</name>
    <dbReference type="NCBI Taxonomy" id="31354"/>
    <lineage>
        <taxon>Eukaryota</taxon>
        <taxon>Rhodophyta</taxon>
        <taxon>Compsopogonophyceae</taxon>
        <taxon>Compsopogonales</taxon>
        <taxon>Compsopogonaceae</taxon>
        <taxon>Compsopogon</taxon>
    </lineage>
</organism>
<dbReference type="Pfam" id="PF07516">
    <property type="entry name" value="SecA_SW"/>
    <property type="match status" value="1"/>
</dbReference>
<comment type="similarity">
    <text evidence="2 10">Belongs to the SecA family.</text>
</comment>
<dbReference type="InterPro" id="IPR011115">
    <property type="entry name" value="SecA_DEAD"/>
</dbReference>
<evidence type="ECO:0000256" key="7">
    <source>
        <dbReference type="ARBA" id="ARBA00022967"/>
    </source>
</evidence>
<dbReference type="SUPFAM" id="SSF81767">
    <property type="entry name" value="Pre-protein crosslinking domain of SecA"/>
    <property type="match status" value="1"/>
</dbReference>
<feature type="domain" description="Helicase ATP-binding" evidence="11">
    <location>
        <begin position="152"/>
        <end position="290"/>
    </location>
</feature>
<evidence type="ECO:0000256" key="8">
    <source>
        <dbReference type="ARBA" id="ARBA00023010"/>
    </source>
</evidence>
<evidence type="ECO:0000256" key="6">
    <source>
        <dbReference type="ARBA" id="ARBA00022927"/>
    </source>
</evidence>
<keyword evidence="3 10" id="KW-0813">Transport</keyword>
<keyword evidence="9" id="KW-0472">Membrane</keyword>
<sequence length="950" mass="106096">MASHLSRTSTQCVTGFVTTHLRLPRQGKLDGNTSSKVFRRPIRVAGTKANLFGFVKQAFGPQQPSPTAGVQAVDAKDAQRRFGARVDQVNSLEEHMERLSLSQLREKASELRNDVLRHTQGFTPETVTQVFALVREVSFRTIGLRHFDVQVMAGLAILENSILEMATGEGKTLVSTLPVTIYGFLGRGAHVVTVNDYLARRDYELLKPVFEFLGVSVGLVVSTSSTEDRKQAYASDVTYVTNSELGFDYLRDHLAMKRSDQVLLRPFHFCLIDEADSILIDEARTPLLITKEGECDAAKIRVAAGLVNVLKRGVHYELDNKAQLVNLTDRGVSELEAALKVKDLFDPSNPWAPFIFNALKSKEFYSRDQDYIVDSGKVIIIDRFTGRALPGRRWGDGLHQSVEAKENVEISIGTQAIASTSYQAFFKLFPNLSGMTGTAISDFVEFSDIYRVGVIQIPTALPIARRDYPDVLFRSKQGKLNALVKEIHRAHTQKRPVLIGTTSISESDEISNLLSNEGLTYQVLNAKPENASKESQIISQAGQIGAITIATNMAGRGTDIELGGNAKYLTKMILVGPVRSYLETGKDADVSGSGIVSCFPKETVQSLIDELHALRTKDELLEVNAFLDEMRFSSEQSWLSPGCPSQLQDLSEMLLSFVEASISSQKREVLSLGGLYVMGTERHEARRIDNQLRGRAGRQGDPGSSRFFISFDDTLLQLFGGDQMKDLMSKFRVDDDTPIENDLVAGSVDRIQEQVEDYYRGIRRRLFEFDEVMNVQRVIVYRRRSTWLNCSDDELKDLVSEMCVKTGSDIVSSSGKKPVKERVGFLVTKLSAFFPGILLSELEAGNGLDRVAEVVMKQVNESVLAKFSDLDENRVGLAVEVARYLALVQLDSLWVNHIRTMDLLKDAVSFRNYGGERPLDAYRTEGDRLFSEMEAVCRRNTVYSFFQYRR</sequence>
<protein>
    <recommendedName>
        <fullName evidence="10">Protein translocase subunit SecA</fullName>
    </recommendedName>
</protein>
<keyword evidence="4 10" id="KW-0547">Nucleotide-binding</keyword>
<dbReference type="InterPro" id="IPR020937">
    <property type="entry name" value="SecA_CS"/>
</dbReference>
<dbReference type="Gene3D" id="3.40.50.300">
    <property type="entry name" value="P-loop containing nucleotide triphosphate hydrolases"/>
    <property type="match status" value="2"/>
</dbReference>
<dbReference type="Gene3D" id="1.10.3060.10">
    <property type="entry name" value="Helical scaffold and wing domains of SecA"/>
    <property type="match status" value="1"/>
</dbReference>